<accession>A0AAW1ZD38</accession>
<evidence type="ECO:0000313" key="3">
    <source>
        <dbReference type="Proteomes" id="UP001479290"/>
    </source>
</evidence>
<gene>
    <name evidence="2" type="ORF">ABG768_009507</name>
</gene>
<proteinExistence type="predicted"/>
<feature type="signal peptide" evidence="1">
    <location>
        <begin position="1"/>
        <end position="26"/>
    </location>
</feature>
<feature type="non-terminal residue" evidence="2">
    <location>
        <position position="1"/>
    </location>
</feature>
<dbReference type="AlphaFoldDB" id="A0AAW1ZD38"/>
<protein>
    <submittedName>
        <fullName evidence="2">Uncharacterized protein</fullName>
    </submittedName>
</protein>
<organism evidence="2 3">
    <name type="scientific">Culter alburnus</name>
    <name type="common">Topmouth culter</name>
    <dbReference type="NCBI Taxonomy" id="194366"/>
    <lineage>
        <taxon>Eukaryota</taxon>
        <taxon>Metazoa</taxon>
        <taxon>Chordata</taxon>
        <taxon>Craniata</taxon>
        <taxon>Vertebrata</taxon>
        <taxon>Euteleostomi</taxon>
        <taxon>Actinopterygii</taxon>
        <taxon>Neopterygii</taxon>
        <taxon>Teleostei</taxon>
        <taxon>Ostariophysi</taxon>
        <taxon>Cypriniformes</taxon>
        <taxon>Xenocyprididae</taxon>
        <taxon>Xenocypridinae</taxon>
        <taxon>Culter</taxon>
    </lineage>
</organism>
<reference evidence="2 3" key="1">
    <citation type="submission" date="2024-05" db="EMBL/GenBank/DDBJ databases">
        <title>A high-quality chromosomal-level genome assembly of Topmouth culter (Culter alburnus).</title>
        <authorList>
            <person name="Zhao H."/>
        </authorList>
    </citation>
    <scope>NUCLEOTIDE SEQUENCE [LARGE SCALE GENOMIC DNA]</scope>
    <source>
        <strain evidence="2">CATC2023</strain>
        <tissue evidence="2">Muscle</tissue>
    </source>
</reference>
<comment type="caution">
    <text evidence="2">The sequence shown here is derived from an EMBL/GenBank/DDBJ whole genome shotgun (WGS) entry which is preliminary data.</text>
</comment>
<keyword evidence="1" id="KW-0732">Signal</keyword>
<sequence>NQSAAIFTVMPCLFTMWQLLVQPVPSTTFTCSYPQSRLTWMHEQDNIHICNVKREGAQGSLTLMINSAKSPCFCIPMVPGLSADHVTCTEKIGG</sequence>
<evidence type="ECO:0000256" key="1">
    <source>
        <dbReference type="SAM" id="SignalP"/>
    </source>
</evidence>
<feature type="non-terminal residue" evidence="2">
    <location>
        <position position="94"/>
    </location>
</feature>
<dbReference type="Proteomes" id="UP001479290">
    <property type="component" value="Unassembled WGS sequence"/>
</dbReference>
<evidence type="ECO:0000313" key="2">
    <source>
        <dbReference type="EMBL" id="KAK9959379.1"/>
    </source>
</evidence>
<feature type="chain" id="PRO_5043565057" evidence="1">
    <location>
        <begin position="27"/>
        <end position="94"/>
    </location>
</feature>
<name>A0AAW1ZD38_CULAL</name>
<dbReference type="EMBL" id="JAWDJR010000017">
    <property type="protein sequence ID" value="KAK9959379.1"/>
    <property type="molecule type" value="Genomic_DNA"/>
</dbReference>
<keyword evidence="3" id="KW-1185">Reference proteome</keyword>